<evidence type="ECO:0000256" key="3">
    <source>
        <dbReference type="PIRSR" id="PIRSR620019-1"/>
    </source>
</evidence>
<evidence type="ECO:0000256" key="2">
    <source>
        <dbReference type="ARBA" id="ARBA00022737"/>
    </source>
</evidence>
<name>A0A941DUB6_9BACI</name>
<keyword evidence="1" id="KW-0808">Transferase</keyword>
<evidence type="ECO:0000313" key="7">
    <source>
        <dbReference type="Proteomes" id="UP000675284"/>
    </source>
</evidence>
<keyword evidence="7" id="KW-1185">Reference proteome</keyword>
<dbReference type="GO" id="GO:0016740">
    <property type="term" value="F:transferase activity"/>
    <property type="evidence" value="ECO:0007669"/>
    <property type="project" value="UniProtKB-KW"/>
</dbReference>
<keyword evidence="2" id="KW-0677">Repeat</keyword>
<dbReference type="CDD" id="cd03360">
    <property type="entry name" value="LbH_AT_putative"/>
    <property type="match status" value="1"/>
</dbReference>
<dbReference type="InterPro" id="IPR020019">
    <property type="entry name" value="AcTrfase_PglD-like"/>
</dbReference>
<accession>A0A941DUB6</accession>
<dbReference type="RefSeq" id="WP_121605175.1">
    <property type="nucleotide sequence ID" value="NZ_JAGSOT010000052.1"/>
</dbReference>
<dbReference type="PANTHER" id="PTHR43300">
    <property type="entry name" value="ACETYLTRANSFERASE"/>
    <property type="match status" value="1"/>
</dbReference>
<dbReference type="InterPro" id="IPR011004">
    <property type="entry name" value="Trimer_LpxA-like_sf"/>
</dbReference>
<dbReference type="AlphaFoldDB" id="A0A941DUB6"/>
<evidence type="ECO:0000256" key="1">
    <source>
        <dbReference type="ARBA" id="ARBA00022679"/>
    </source>
</evidence>
<feature type="active site" description="Proton acceptor" evidence="3">
    <location>
        <position position="138"/>
    </location>
</feature>
<dbReference type="InterPro" id="IPR050179">
    <property type="entry name" value="Trans_hexapeptide_repeat"/>
</dbReference>
<feature type="domain" description="PglD N-terminal" evidence="5">
    <location>
        <begin position="12"/>
        <end position="81"/>
    </location>
</feature>
<dbReference type="InterPro" id="IPR001451">
    <property type="entry name" value="Hexapep"/>
</dbReference>
<comment type="caution">
    <text evidence="6">The sequence shown here is derived from an EMBL/GenBank/DDBJ whole genome shotgun (WGS) entry which is preliminary data.</text>
</comment>
<proteinExistence type="predicted"/>
<dbReference type="Gene3D" id="3.40.50.20">
    <property type="match status" value="1"/>
</dbReference>
<dbReference type="EMBL" id="JAGSOT010000052">
    <property type="protein sequence ID" value="MBR7797394.1"/>
    <property type="molecule type" value="Genomic_DNA"/>
</dbReference>
<sequence>MEEIVIICSGSSGGHAKLIIDALEKANRKIKGIIDNQRQPGERIYGYEVLGDEEYVKRNSIDTGIVGIGDNWKRKQAVKRVKEINPFFKFTVVIHPYTSIARGVTIGEGTVVMAGAIINSDAQIGEHCIVNTKSSIAHDCEIGDYVSISPSATLGGNVLVGVGSTVAMGANVIHAVTIGQHTVIGAGSTVLDDIEDYKVAYGTPAKAVKVRKEFDKYL</sequence>
<dbReference type="Proteomes" id="UP000675284">
    <property type="component" value="Unassembled WGS sequence"/>
</dbReference>
<dbReference type="InterPro" id="IPR018357">
    <property type="entry name" value="Hexapep_transf_CS"/>
</dbReference>
<feature type="binding site" evidence="4">
    <location>
        <position position="69"/>
    </location>
    <ligand>
        <name>substrate</name>
    </ligand>
</feature>
<reference evidence="6" key="1">
    <citation type="submission" date="2021-04" db="EMBL/GenBank/DDBJ databases">
        <title>Isolation and polyphasic classification of algal microorganism.</title>
        <authorList>
            <person name="Wang S."/>
        </authorList>
    </citation>
    <scope>NUCLEOTIDE SEQUENCE</scope>
    <source>
        <strain evidence="6">720a</strain>
    </source>
</reference>
<dbReference type="Pfam" id="PF00132">
    <property type="entry name" value="Hexapep"/>
    <property type="match status" value="1"/>
</dbReference>
<gene>
    <name evidence="6" type="ORF">KCX74_15260</name>
</gene>
<feature type="site" description="Increases basicity of active site His" evidence="3">
    <location>
        <position position="139"/>
    </location>
</feature>
<dbReference type="InterPro" id="IPR041561">
    <property type="entry name" value="PglD_N"/>
</dbReference>
<dbReference type="Gene3D" id="2.160.10.10">
    <property type="entry name" value="Hexapeptide repeat proteins"/>
    <property type="match status" value="1"/>
</dbReference>
<dbReference type="NCBIfam" id="TIGR03570">
    <property type="entry name" value="NeuD_NnaD"/>
    <property type="match status" value="1"/>
</dbReference>
<organism evidence="6 7">
    <name type="scientific">Virgibacillus salarius</name>
    <dbReference type="NCBI Taxonomy" id="447199"/>
    <lineage>
        <taxon>Bacteria</taxon>
        <taxon>Bacillati</taxon>
        <taxon>Bacillota</taxon>
        <taxon>Bacilli</taxon>
        <taxon>Bacillales</taxon>
        <taxon>Bacillaceae</taxon>
        <taxon>Virgibacillus</taxon>
    </lineage>
</organism>
<dbReference type="PROSITE" id="PS00101">
    <property type="entry name" value="HEXAPEP_TRANSFERASES"/>
    <property type="match status" value="1"/>
</dbReference>
<dbReference type="PANTHER" id="PTHR43300:SF7">
    <property type="entry name" value="UDP-N-ACETYLBACILLOSAMINE N-ACETYLTRANSFERASE"/>
    <property type="match status" value="1"/>
</dbReference>
<dbReference type="Pfam" id="PF17836">
    <property type="entry name" value="PglD_N"/>
    <property type="match status" value="1"/>
</dbReference>
<evidence type="ECO:0000259" key="5">
    <source>
        <dbReference type="Pfam" id="PF17836"/>
    </source>
</evidence>
<dbReference type="SUPFAM" id="SSF51161">
    <property type="entry name" value="Trimeric LpxA-like enzymes"/>
    <property type="match status" value="1"/>
</dbReference>
<evidence type="ECO:0000313" key="6">
    <source>
        <dbReference type="EMBL" id="MBR7797394.1"/>
    </source>
</evidence>
<protein>
    <submittedName>
        <fullName evidence="6">Acetyltransferase</fullName>
    </submittedName>
</protein>
<evidence type="ECO:0000256" key="4">
    <source>
        <dbReference type="PIRSR" id="PIRSR620019-2"/>
    </source>
</evidence>